<sequence length="91" mass="10007">MKLPITIEFVDGSSETYIVQPPEWVKWEAKTGNTISQASEKMGISDFVFLAYNSMKRNSGGKPVKPLEIWTESVADVLVGEADPKATSEEA</sequence>
<proteinExistence type="predicted"/>
<accession>A0A6J5RFZ9</accession>
<evidence type="ECO:0000313" key="1">
    <source>
        <dbReference type="EMBL" id="CAB4194902.1"/>
    </source>
</evidence>
<gene>
    <name evidence="1" type="ORF">UFOVP1281_9</name>
</gene>
<name>A0A6J5RFZ9_9CAUD</name>
<dbReference type="EMBL" id="LR797227">
    <property type="protein sequence ID" value="CAB4194902.1"/>
    <property type="molecule type" value="Genomic_DNA"/>
</dbReference>
<protein>
    <submittedName>
        <fullName evidence="1">Uncharacterized protein</fullName>
    </submittedName>
</protein>
<reference evidence="1" key="1">
    <citation type="submission" date="2020-05" db="EMBL/GenBank/DDBJ databases">
        <authorList>
            <person name="Chiriac C."/>
            <person name="Salcher M."/>
            <person name="Ghai R."/>
            <person name="Kavagutti S V."/>
        </authorList>
    </citation>
    <scope>NUCLEOTIDE SEQUENCE</scope>
</reference>
<organism evidence="1">
    <name type="scientific">uncultured Caudovirales phage</name>
    <dbReference type="NCBI Taxonomy" id="2100421"/>
    <lineage>
        <taxon>Viruses</taxon>
        <taxon>Duplodnaviria</taxon>
        <taxon>Heunggongvirae</taxon>
        <taxon>Uroviricota</taxon>
        <taxon>Caudoviricetes</taxon>
        <taxon>Peduoviridae</taxon>
        <taxon>Maltschvirus</taxon>
        <taxon>Maltschvirus maltsch</taxon>
    </lineage>
</organism>